<dbReference type="SUPFAM" id="SSF52540">
    <property type="entry name" value="P-loop containing nucleoside triphosphate hydrolases"/>
    <property type="match status" value="2"/>
</dbReference>
<keyword evidence="3" id="KW-0067">ATP-binding</keyword>
<evidence type="ECO:0000259" key="5">
    <source>
        <dbReference type="PROSITE" id="PS50893"/>
    </source>
</evidence>
<feature type="compositionally biased region" description="Basic and acidic residues" evidence="4">
    <location>
        <begin position="261"/>
        <end position="270"/>
    </location>
</feature>
<proteinExistence type="predicted"/>
<dbReference type="PANTHER" id="PTHR19211">
    <property type="entry name" value="ATP-BINDING TRANSPORT PROTEIN-RELATED"/>
    <property type="match status" value="1"/>
</dbReference>
<evidence type="ECO:0000313" key="6">
    <source>
        <dbReference type="EMBL" id="AEW71619.1"/>
    </source>
</evidence>
<dbReference type="InterPro" id="IPR003439">
    <property type="entry name" value="ABC_transporter-like_ATP-bd"/>
</dbReference>
<evidence type="ECO:0000256" key="3">
    <source>
        <dbReference type="ARBA" id="ARBA00022840"/>
    </source>
</evidence>
<dbReference type="InterPro" id="IPR027417">
    <property type="entry name" value="P-loop_NTPase"/>
</dbReference>
<dbReference type="eggNOG" id="COG0488">
    <property type="taxonomic scope" value="Bacteria"/>
</dbReference>
<dbReference type="GO" id="GO:0016887">
    <property type="term" value="F:ATP hydrolysis activity"/>
    <property type="evidence" value="ECO:0007669"/>
    <property type="project" value="InterPro"/>
</dbReference>
<dbReference type="InterPro" id="IPR050611">
    <property type="entry name" value="ABCF"/>
</dbReference>
<dbReference type="PANTHER" id="PTHR19211:SF6">
    <property type="entry name" value="BLL7188 PROTEIN"/>
    <property type="match status" value="1"/>
</dbReference>
<dbReference type="PROSITE" id="PS50893">
    <property type="entry name" value="ABC_TRANSPORTER_2"/>
    <property type="match status" value="1"/>
</dbReference>
<evidence type="ECO:0000256" key="4">
    <source>
        <dbReference type="SAM" id="MobiDB-lite"/>
    </source>
</evidence>
<dbReference type="SMART" id="SM00382">
    <property type="entry name" value="AAA"/>
    <property type="match status" value="2"/>
</dbReference>
<dbReference type="KEGG" id="eec:EcWSU1_00179"/>
<dbReference type="Pfam" id="PF00005">
    <property type="entry name" value="ABC_tran"/>
    <property type="match status" value="2"/>
</dbReference>
<dbReference type="CDD" id="cd03221">
    <property type="entry name" value="ABCF_EF-3"/>
    <property type="match status" value="2"/>
</dbReference>
<dbReference type="Proteomes" id="UP000007838">
    <property type="component" value="Chromosome"/>
</dbReference>
<dbReference type="InterPro" id="IPR003593">
    <property type="entry name" value="AAA+_ATPase"/>
</dbReference>
<sequence length="541" mass="59559">MLMAHFAQSPSFILHQVTCQFATGDTLFGPLNLSLAPSLCALVGRNGSGKTRLLRLLAGCDEPASGHIERFATHAYVAQQPDITPRTTLAELLGYEAIFAARKRIDSGDYQPDDLALLDGHWDVAERLSEAFLHAKLPSFDPDKSAMELSGGERIRALLCGAFTADADYLLLDEPTNHLDRQGREWFYDQLARYQGGVLVASHDRELLAKVPRILELSASGLRHYGGSYDDYTHQRDAEQQAARAALEHAATERKRTRARMQKEHDESQRRSAKTLRTVDNLNIASFERVRYKMAAKERIGTWKKQHGDQHEALNAAVNKARERVEEENPVMFTLPGSQIAEGKQVLVMEGLVLPHVTLPPTNWRMDGPMRVALKGPNGCGKSTLLKAILGEVAPLSGTCKVSVNCAYLDQHLSQLDLSQSVMAHLNLSHTPLEEGVLRTRLAQLQLGADKVALPLAELSGGERLKAALACVLWREDATQLLLLDEPTNHLDLASVEAIEAALAGFPGALLVVSHDEAFLRGLALTHELVWEEAGWRCAPL</sequence>
<dbReference type="HOGENOM" id="CLU_000604_36_0_6"/>
<evidence type="ECO:0000256" key="1">
    <source>
        <dbReference type="ARBA" id="ARBA00022737"/>
    </source>
</evidence>
<dbReference type="AlphaFoldDB" id="G8LGM5"/>
<evidence type="ECO:0000256" key="2">
    <source>
        <dbReference type="ARBA" id="ARBA00022741"/>
    </source>
</evidence>
<gene>
    <name evidence="6" type="primary">ydiF</name>
    <name evidence="6" type="ORF">EcWSU1_00179</name>
</gene>
<accession>G8LGM5</accession>
<keyword evidence="1" id="KW-0677">Repeat</keyword>
<feature type="domain" description="ABC transporter" evidence="5">
    <location>
        <begin position="12"/>
        <end position="245"/>
    </location>
</feature>
<dbReference type="GO" id="GO:0005524">
    <property type="term" value="F:ATP binding"/>
    <property type="evidence" value="ECO:0007669"/>
    <property type="project" value="UniProtKB-KW"/>
</dbReference>
<organism evidence="6 7">
    <name type="scientific">Enterobacter ludwigii</name>
    <dbReference type="NCBI Taxonomy" id="299767"/>
    <lineage>
        <taxon>Bacteria</taxon>
        <taxon>Pseudomonadati</taxon>
        <taxon>Pseudomonadota</taxon>
        <taxon>Gammaproteobacteria</taxon>
        <taxon>Enterobacterales</taxon>
        <taxon>Enterobacteriaceae</taxon>
        <taxon>Enterobacter</taxon>
        <taxon>Enterobacter cloacae complex</taxon>
    </lineage>
</organism>
<keyword evidence="2" id="KW-0547">Nucleotide-binding</keyword>
<dbReference type="Gene3D" id="3.40.50.300">
    <property type="entry name" value="P-loop containing nucleotide triphosphate hydrolases"/>
    <property type="match status" value="2"/>
</dbReference>
<protein>
    <submittedName>
        <fullName evidence="6">YdiF</fullName>
    </submittedName>
</protein>
<reference evidence="6 7" key="1">
    <citation type="journal article" date="2011" name="Stand. Genomic Sci.">
        <title>Complete genome of the onion pathogen Enterobacter cloacae EcWSU1.</title>
        <authorList>
            <person name="Humann J.L."/>
            <person name="Wildung M."/>
            <person name="Cheng C.H."/>
            <person name="Lee T."/>
            <person name="Stewart J.E."/>
            <person name="Drew J.C."/>
            <person name="Triplett E.W."/>
            <person name="Main D."/>
            <person name="Schroeder B.K."/>
        </authorList>
    </citation>
    <scope>NUCLEOTIDE SEQUENCE [LARGE SCALE GENOMIC DNA]</scope>
    <source>
        <strain evidence="6 7">EcWSU1</strain>
    </source>
</reference>
<name>G8LGM5_9ENTR</name>
<evidence type="ECO:0000313" key="7">
    <source>
        <dbReference type="Proteomes" id="UP000007838"/>
    </source>
</evidence>
<feature type="region of interest" description="Disordered" evidence="4">
    <location>
        <begin position="248"/>
        <end position="273"/>
    </location>
</feature>
<dbReference type="EMBL" id="CP002886">
    <property type="protein sequence ID" value="AEW71619.1"/>
    <property type="molecule type" value="Genomic_DNA"/>
</dbReference>